<dbReference type="AlphaFoldDB" id="A0A6P6Q5E4"/>
<dbReference type="GeneID" id="113109389"/>
<name>A0A6P6Q5E4_CARAU</name>
<dbReference type="KEGG" id="caua:113109389"/>
<dbReference type="OrthoDB" id="10056585at2759"/>
<proteinExistence type="predicted"/>
<gene>
    <name evidence="2" type="primary">LOC113109389</name>
</gene>
<reference evidence="2" key="1">
    <citation type="submission" date="2025-08" db="UniProtKB">
        <authorList>
            <consortium name="RefSeq"/>
        </authorList>
    </citation>
    <scope>IDENTIFICATION</scope>
    <source>
        <strain evidence="2">Wakin</strain>
        <tissue evidence="2">Muscle</tissue>
    </source>
</reference>
<dbReference type="PANTHER" id="PTHR37162">
    <property type="entry name" value="HAT FAMILY DIMERISATION DOMAINCONTAINING PROTEIN-RELATED"/>
    <property type="match status" value="1"/>
</dbReference>
<accession>A0A6P6Q5E4</accession>
<dbReference type="PANTHER" id="PTHR37162:SF11">
    <property type="match status" value="1"/>
</dbReference>
<organism evidence="1 2">
    <name type="scientific">Carassius auratus</name>
    <name type="common">Goldfish</name>
    <dbReference type="NCBI Taxonomy" id="7957"/>
    <lineage>
        <taxon>Eukaryota</taxon>
        <taxon>Metazoa</taxon>
        <taxon>Chordata</taxon>
        <taxon>Craniata</taxon>
        <taxon>Vertebrata</taxon>
        <taxon>Euteleostomi</taxon>
        <taxon>Actinopterygii</taxon>
        <taxon>Neopterygii</taxon>
        <taxon>Teleostei</taxon>
        <taxon>Ostariophysi</taxon>
        <taxon>Cypriniformes</taxon>
        <taxon>Cyprinidae</taxon>
        <taxon>Cyprininae</taxon>
        <taxon>Carassius</taxon>
    </lineage>
</organism>
<keyword evidence="1" id="KW-1185">Reference proteome</keyword>
<evidence type="ECO:0000313" key="2">
    <source>
        <dbReference type="RefSeq" id="XP_026128779.1"/>
    </source>
</evidence>
<protein>
    <submittedName>
        <fullName evidence="2">Uncharacterized protein LOC113109389</fullName>
    </submittedName>
</protein>
<dbReference type="Proteomes" id="UP000515129">
    <property type="component" value="Chromosome 9"/>
</dbReference>
<evidence type="ECO:0000313" key="1">
    <source>
        <dbReference type="Proteomes" id="UP000515129"/>
    </source>
</evidence>
<dbReference type="RefSeq" id="XP_026128779.1">
    <property type="nucleotide sequence ID" value="XM_026272994.1"/>
</dbReference>
<sequence length="252" mass="28909">MVEKVLKALHFLFHCAPARRDFASATATSKFPLPFCGHRWLENLPAVERAFEVWPAIVKYVDLVKSKKVKNPGTSSFDSICEAQMDPLLLAKFHFFMSVSRAFQPFLAKYQTDVPMMPFLWEDLENLIRNLLKRFIKRDALPLTPYKLVRLDITDQKLWLSPKEVDIGMGATAVIKELSGAKGRVSDHGLLQFRKDCQIVLSNICKKALDKCPLKYSIVHNMMCLDPKKMHSKPDDCLQKIKALIQKFVQDK</sequence>